<dbReference type="PROSITE" id="PS51257">
    <property type="entry name" value="PROKAR_LIPOPROTEIN"/>
    <property type="match status" value="1"/>
</dbReference>
<comment type="caution">
    <text evidence="4">The sequence shown here is derived from an EMBL/GenBank/DDBJ whole genome shotgun (WGS) entry which is preliminary data.</text>
</comment>
<dbReference type="Gene3D" id="2.60.40.2060">
    <property type="match status" value="1"/>
</dbReference>
<feature type="domain" description="DUF5013" evidence="3">
    <location>
        <begin position="257"/>
        <end position="406"/>
    </location>
</feature>
<sequence length="430" mass="48134">MKRINILMLALLAMTILIGGCEKDNFEPPHEWLTGRLTYQGNTFYLDGNSTNGDDELIQFFQEGWGKYEGWPIRIKEDGTFSALLFKGEYKLMVRSGDYPFEWTGWPKNDKGEIDTMIVQLNGDLRIPDIEVTPYFEINNIDITGGAFVTATFDLKEVLPESGVKVEKAYLYMGPGELVHSAALVNQSVENIDVTKPVTIKMPIAKYRDGYINNFRDYGFCRIALKLSNTTRMLWSKTYKVENLPLSLNDISARYLKNYAAPFQPEEGCPQADSYSTPADWTVNSAMRVYGPEATSGKMYGGLELRFGRNCIGAINYDLGDPAPAMVNGKMYQTITLPAGHYIFSGTHFPEFIQNYCGPDMGFIVVAKGESIPDKNQLSTAIAYHDTFDDPSVEFTLDTETKLSVGFLFDLPTGTPHAFGFTKVSLISLE</sequence>
<dbReference type="InterPro" id="IPR032181">
    <property type="entry name" value="DUF5013"/>
</dbReference>
<dbReference type="EMBL" id="QRYC01000021">
    <property type="protein sequence ID" value="RGU55107.1"/>
    <property type="molecule type" value="Genomic_DNA"/>
</dbReference>
<dbReference type="Pfam" id="PF12866">
    <property type="entry name" value="DUF3823"/>
    <property type="match status" value="1"/>
</dbReference>
<keyword evidence="1" id="KW-0732">Signal</keyword>
<dbReference type="Pfam" id="PF16405">
    <property type="entry name" value="DUF5013"/>
    <property type="match status" value="1"/>
</dbReference>
<accession>A0A412TMM7</accession>
<dbReference type="AlphaFoldDB" id="A0A412TMM7"/>
<dbReference type="RefSeq" id="WP_046405780.1">
    <property type="nucleotide sequence ID" value="NZ_JADMUD010000033.1"/>
</dbReference>
<evidence type="ECO:0000256" key="1">
    <source>
        <dbReference type="SAM" id="SignalP"/>
    </source>
</evidence>
<evidence type="ECO:0000313" key="5">
    <source>
        <dbReference type="Proteomes" id="UP000284243"/>
    </source>
</evidence>
<feature type="chain" id="PRO_5019146919" evidence="1">
    <location>
        <begin position="20"/>
        <end position="430"/>
    </location>
</feature>
<evidence type="ECO:0000313" key="4">
    <source>
        <dbReference type="EMBL" id="RGU55107.1"/>
    </source>
</evidence>
<reference evidence="4 5" key="1">
    <citation type="submission" date="2018-08" db="EMBL/GenBank/DDBJ databases">
        <title>A genome reference for cultivated species of the human gut microbiota.</title>
        <authorList>
            <person name="Zou Y."/>
            <person name="Xue W."/>
            <person name="Luo G."/>
        </authorList>
    </citation>
    <scope>NUCLEOTIDE SEQUENCE [LARGE SCALE GENOMIC DNA]</scope>
    <source>
        <strain evidence="4 5">AF16-14</strain>
    </source>
</reference>
<dbReference type="Proteomes" id="UP000284243">
    <property type="component" value="Unassembled WGS sequence"/>
</dbReference>
<evidence type="ECO:0000259" key="3">
    <source>
        <dbReference type="Pfam" id="PF16405"/>
    </source>
</evidence>
<proteinExistence type="predicted"/>
<dbReference type="Gene3D" id="2.60.40.1120">
    <property type="entry name" value="Carboxypeptidase-like, regulatory domain"/>
    <property type="match status" value="1"/>
</dbReference>
<protein>
    <submittedName>
        <fullName evidence="4">DUF3823 domain-containing protein</fullName>
    </submittedName>
</protein>
<evidence type="ECO:0000259" key="2">
    <source>
        <dbReference type="Pfam" id="PF12866"/>
    </source>
</evidence>
<organism evidence="4 5">
    <name type="scientific">Odoribacter splanchnicus</name>
    <dbReference type="NCBI Taxonomy" id="28118"/>
    <lineage>
        <taxon>Bacteria</taxon>
        <taxon>Pseudomonadati</taxon>
        <taxon>Bacteroidota</taxon>
        <taxon>Bacteroidia</taxon>
        <taxon>Bacteroidales</taxon>
        <taxon>Odoribacteraceae</taxon>
        <taxon>Odoribacter</taxon>
    </lineage>
</organism>
<feature type="domain" description="DUF3823" evidence="2">
    <location>
        <begin position="33"/>
        <end position="133"/>
    </location>
</feature>
<gene>
    <name evidence="4" type="ORF">DWW57_13530</name>
</gene>
<dbReference type="InterPro" id="IPR024278">
    <property type="entry name" value="DUF3823_N"/>
</dbReference>
<name>A0A412TMM7_9BACT</name>
<feature type="signal peptide" evidence="1">
    <location>
        <begin position="1"/>
        <end position="19"/>
    </location>
</feature>